<comment type="caution">
    <text evidence="2">The sequence shown here is derived from an EMBL/GenBank/DDBJ whole genome shotgun (WGS) entry which is preliminary data.</text>
</comment>
<gene>
    <name evidence="2" type="ORF">SLS59_009086</name>
</gene>
<organism evidence="2 3">
    <name type="scientific">Nothophoma quercina</name>
    <dbReference type="NCBI Taxonomy" id="749835"/>
    <lineage>
        <taxon>Eukaryota</taxon>
        <taxon>Fungi</taxon>
        <taxon>Dikarya</taxon>
        <taxon>Ascomycota</taxon>
        <taxon>Pezizomycotina</taxon>
        <taxon>Dothideomycetes</taxon>
        <taxon>Pleosporomycetidae</taxon>
        <taxon>Pleosporales</taxon>
        <taxon>Pleosporineae</taxon>
        <taxon>Didymellaceae</taxon>
        <taxon>Nothophoma</taxon>
    </lineage>
</organism>
<dbReference type="EMBL" id="JAKIXB020000038">
    <property type="protein sequence ID" value="KAL1594055.1"/>
    <property type="molecule type" value="Genomic_DNA"/>
</dbReference>
<evidence type="ECO:0000256" key="1">
    <source>
        <dbReference type="SAM" id="Coils"/>
    </source>
</evidence>
<protein>
    <submittedName>
        <fullName evidence="2">Uncharacterized protein</fullName>
    </submittedName>
</protein>
<dbReference type="Proteomes" id="UP001521222">
    <property type="component" value="Unassembled WGS sequence"/>
</dbReference>
<evidence type="ECO:0000313" key="3">
    <source>
        <dbReference type="Proteomes" id="UP001521222"/>
    </source>
</evidence>
<keyword evidence="1" id="KW-0175">Coiled coil</keyword>
<feature type="coiled-coil region" evidence="1">
    <location>
        <begin position="66"/>
        <end position="100"/>
    </location>
</feature>
<proteinExistence type="predicted"/>
<accession>A0ABR3QPH7</accession>
<keyword evidence="3" id="KW-1185">Reference proteome</keyword>
<name>A0ABR3QPH7_9PLEO</name>
<sequence>MEPSWEKSIKKGAKQVERAIKKTFDEPSRAWSQVQAELHQARAELNQQRAALGPLQAERDHFSRLAKSFEHELDACQNDLVREKERIAQMERSTNQLQLAMDSREWFLGQQVNDDEVIADFDNLLNDIRTWSTSFGGDGASSFKQDAFSDYQKVVPMCRELHHLEVVATDKKKRRLFVRGWTAYIMCTKLWRNIDMEFGDGLGDDVWLDKELADSFSHLENELCSADRNAVPFKSFNDWRAFTAELLGKATATEGEEPTEEIRAAVSKAVSEVLDVVNTWYRPSVAQDLGVAADALHGIFLRAVQLARKLRRQRALWSVRFPSNPEKGRLRFDPTFMENHLIEEDEVDLEELRKWYVELIATPVLYKRGTMNGEWFEIEEAVQKAVVIILDPGTLARKSEGVA</sequence>
<reference evidence="2 3" key="1">
    <citation type="submission" date="2024-02" db="EMBL/GenBank/DDBJ databases">
        <title>De novo assembly and annotation of 12 fungi associated with fruit tree decline syndrome in Ontario, Canada.</title>
        <authorList>
            <person name="Sulman M."/>
            <person name="Ellouze W."/>
            <person name="Ilyukhin E."/>
        </authorList>
    </citation>
    <scope>NUCLEOTIDE SEQUENCE [LARGE SCALE GENOMIC DNA]</scope>
    <source>
        <strain evidence="2 3">M97-236</strain>
    </source>
</reference>
<evidence type="ECO:0000313" key="2">
    <source>
        <dbReference type="EMBL" id="KAL1594055.1"/>
    </source>
</evidence>